<evidence type="ECO:0000313" key="2">
    <source>
        <dbReference type="Proteomes" id="UP000612349"/>
    </source>
</evidence>
<proteinExistence type="predicted"/>
<comment type="caution">
    <text evidence="1">The sequence shown here is derived from an EMBL/GenBank/DDBJ whole genome shotgun (WGS) entry which is preliminary data.</text>
</comment>
<sequence length="344" mass="38297">MLEEQRDVVIHWPDEFDEAKRAELRGVVLAYNDALTELEAGPAAVFASDGERNGVFHGFLKLWDKAWSKPGPCMHMGCTSTSIPRSHTISLGTSIRLIAEKGHVLTPRYGEDGIDLIDIGVRDASTFPGFCDAHEQLFSGFESQKAMTQADHFRLQIFRTICREIHSKRHQRQKAEAMLAEYWRRRDAYILQKINAAAGGPQAFDVSGLKFENDEMETKLVNHLAGIQADLPELEGLYASVLDEIQNGGDKAAMTVINFDFQLPVCLSGFGVLNYRETAAGPVQRAMCMLAILPEEGCTKLLLAAAKEHERAIGLHASDRRDLTFGWLIALDRGRRSSTHSISR</sequence>
<dbReference type="Proteomes" id="UP000612349">
    <property type="component" value="Unassembled WGS sequence"/>
</dbReference>
<reference evidence="1" key="2">
    <citation type="submission" date="2020-09" db="EMBL/GenBank/DDBJ databases">
        <authorList>
            <person name="Sun Q."/>
            <person name="Zhou Y."/>
        </authorList>
    </citation>
    <scope>NUCLEOTIDE SEQUENCE</scope>
    <source>
        <strain evidence="1">CGMCC 1.15360</strain>
    </source>
</reference>
<keyword evidence="2" id="KW-1185">Reference proteome</keyword>
<reference evidence="1" key="1">
    <citation type="journal article" date="2014" name="Int. J. Syst. Evol. Microbiol.">
        <title>Complete genome sequence of Corynebacterium casei LMG S-19264T (=DSM 44701T), isolated from a smear-ripened cheese.</title>
        <authorList>
            <consortium name="US DOE Joint Genome Institute (JGI-PGF)"/>
            <person name="Walter F."/>
            <person name="Albersmeier A."/>
            <person name="Kalinowski J."/>
            <person name="Ruckert C."/>
        </authorList>
    </citation>
    <scope>NUCLEOTIDE SEQUENCE</scope>
    <source>
        <strain evidence="1">CGMCC 1.15360</strain>
    </source>
</reference>
<dbReference type="RefSeq" id="WP_066777961.1">
    <property type="nucleotide sequence ID" value="NZ_BMIP01000013.1"/>
</dbReference>
<dbReference type="OrthoDB" id="583051at2"/>
<dbReference type="EMBL" id="BMIP01000013">
    <property type="protein sequence ID" value="GGD83230.1"/>
    <property type="molecule type" value="Genomic_DNA"/>
</dbReference>
<protein>
    <submittedName>
        <fullName evidence="1">Uncharacterized protein</fullName>
    </submittedName>
</protein>
<evidence type="ECO:0000313" key="1">
    <source>
        <dbReference type="EMBL" id="GGD83230.1"/>
    </source>
</evidence>
<accession>A0A916Z9S5</accession>
<organism evidence="1 2">
    <name type="scientific">Croceicoccus mobilis</name>
    <dbReference type="NCBI Taxonomy" id="1703339"/>
    <lineage>
        <taxon>Bacteria</taxon>
        <taxon>Pseudomonadati</taxon>
        <taxon>Pseudomonadota</taxon>
        <taxon>Alphaproteobacteria</taxon>
        <taxon>Sphingomonadales</taxon>
        <taxon>Erythrobacteraceae</taxon>
        <taxon>Croceicoccus</taxon>
    </lineage>
</organism>
<gene>
    <name evidence="1" type="ORF">GCM10010990_36640</name>
</gene>
<name>A0A916Z9S5_9SPHN</name>
<dbReference type="AlphaFoldDB" id="A0A916Z9S5"/>